<evidence type="ECO:0000256" key="5">
    <source>
        <dbReference type="ARBA" id="ARBA00037982"/>
    </source>
</evidence>
<keyword evidence="1" id="KW-0808">Transferase</keyword>
<dbReference type="InterPro" id="IPR000719">
    <property type="entry name" value="Prot_kinase_dom"/>
</dbReference>
<dbReference type="PROSITE" id="PS50011">
    <property type="entry name" value="PROTEIN_KINASE_DOM"/>
    <property type="match status" value="1"/>
</dbReference>
<evidence type="ECO:0000313" key="8">
    <source>
        <dbReference type="Proteomes" id="UP001432027"/>
    </source>
</evidence>
<keyword evidence="8" id="KW-1185">Reference proteome</keyword>
<dbReference type="SUPFAM" id="SSF56112">
    <property type="entry name" value="Protein kinase-like (PK-like)"/>
    <property type="match status" value="1"/>
</dbReference>
<sequence length="120" mass="14229">MQETSRTLSQTKSWFKEIVAGVNYMHYKNYIHRDLKPCNILFTEERQLKIADMGIVIERKIVNGVEIAETHIRNGTKEYMSPEQKSYFSELNAKSDVFTLVLILTELYVVMNYDRKMEVW</sequence>
<dbReference type="PROSITE" id="PS00108">
    <property type="entry name" value="PROTEIN_KINASE_ST"/>
    <property type="match status" value="1"/>
</dbReference>
<feature type="domain" description="Protein kinase" evidence="6">
    <location>
        <begin position="1"/>
        <end position="120"/>
    </location>
</feature>
<comment type="caution">
    <text evidence="7">The sequence shown here is derived from an EMBL/GenBank/DDBJ whole genome shotgun (WGS) entry which is preliminary data.</text>
</comment>
<dbReference type="PANTHER" id="PTHR11042">
    <property type="entry name" value="EUKARYOTIC TRANSLATION INITIATION FACTOR 2-ALPHA KINASE EIF2-ALPHA KINASE -RELATED"/>
    <property type="match status" value="1"/>
</dbReference>
<dbReference type="GO" id="GO:0005737">
    <property type="term" value="C:cytoplasm"/>
    <property type="evidence" value="ECO:0007669"/>
    <property type="project" value="TreeGrafter"/>
</dbReference>
<organism evidence="7 8">
    <name type="scientific">Pristionchus entomophagus</name>
    <dbReference type="NCBI Taxonomy" id="358040"/>
    <lineage>
        <taxon>Eukaryota</taxon>
        <taxon>Metazoa</taxon>
        <taxon>Ecdysozoa</taxon>
        <taxon>Nematoda</taxon>
        <taxon>Chromadorea</taxon>
        <taxon>Rhabditida</taxon>
        <taxon>Rhabditina</taxon>
        <taxon>Diplogasteromorpha</taxon>
        <taxon>Diplogasteroidea</taxon>
        <taxon>Neodiplogasteridae</taxon>
        <taxon>Pristionchus</taxon>
    </lineage>
</organism>
<dbReference type="GO" id="GO:0005634">
    <property type="term" value="C:nucleus"/>
    <property type="evidence" value="ECO:0007669"/>
    <property type="project" value="TreeGrafter"/>
</dbReference>
<accession>A0AAV5T1E9</accession>
<dbReference type="AlphaFoldDB" id="A0AAV5T1E9"/>
<dbReference type="GO" id="GO:0004694">
    <property type="term" value="F:eukaryotic translation initiation factor 2alpha kinase activity"/>
    <property type="evidence" value="ECO:0007669"/>
    <property type="project" value="TreeGrafter"/>
</dbReference>
<evidence type="ECO:0000313" key="7">
    <source>
        <dbReference type="EMBL" id="GMS86364.1"/>
    </source>
</evidence>
<evidence type="ECO:0000256" key="4">
    <source>
        <dbReference type="ARBA" id="ARBA00022840"/>
    </source>
</evidence>
<evidence type="ECO:0000256" key="2">
    <source>
        <dbReference type="ARBA" id="ARBA00022741"/>
    </source>
</evidence>
<dbReference type="Pfam" id="PF00069">
    <property type="entry name" value="Pkinase"/>
    <property type="match status" value="1"/>
</dbReference>
<keyword evidence="4" id="KW-0067">ATP-binding</keyword>
<feature type="non-terminal residue" evidence="7">
    <location>
        <position position="120"/>
    </location>
</feature>
<dbReference type="EMBL" id="BTSX01000002">
    <property type="protein sequence ID" value="GMS86364.1"/>
    <property type="molecule type" value="Genomic_DNA"/>
</dbReference>
<keyword evidence="3" id="KW-0418">Kinase</keyword>
<keyword evidence="2" id="KW-0547">Nucleotide-binding</keyword>
<evidence type="ECO:0000256" key="3">
    <source>
        <dbReference type="ARBA" id="ARBA00022777"/>
    </source>
</evidence>
<evidence type="ECO:0000259" key="6">
    <source>
        <dbReference type="PROSITE" id="PS50011"/>
    </source>
</evidence>
<dbReference type="InterPro" id="IPR050339">
    <property type="entry name" value="CC_SR_Kinase"/>
</dbReference>
<dbReference type="Gene3D" id="1.10.510.10">
    <property type="entry name" value="Transferase(Phosphotransferase) domain 1"/>
    <property type="match status" value="1"/>
</dbReference>
<dbReference type="Proteomes" id="UP001432027">
    <property type="component" value="Unassembled WGS sequence"/>
</dbReference>
<name>A0AAV5T1E9_9BILA</name>
<dbReference type="InterPro" id="IPR008271">
    <property type="entry name" value="Ser/Thr_kinase_AS"/>
</dbReference>
<evidence type="ECO:0000256" key="1">
    <source>
        <dbReference type="ARBA" id="ARBA00022679"/>
    </source>
</evidence>
<comment type="similarity">
    <text evidence="5">Belongs to the protein kinase superfamily. Ser/Thr protein kinase family. GCN2 subfamily.</text>
</comment>
<proteinExistence type="inferred from homology"/>
<reference evidence="7" key="1">
    <citation type="submission" date="2023-10" db="EMBL/GenBank/DDBJ databases">
        <title>Genome assembly of Pristionchus species.</title>
        <authorList>
            <person name="Yoshida K."/>
            <person name="Sommer R.J."/>
        </authorList>
    </citation>
    <scope>NUCLEOTIDE SEQUENCE</scope>
    <source>
        <strain evidence="7">RS0144</strain>
    </source>
</reference>
<dbReference type="GO" id="GO:0005524">
    <property type="term" value="F:ATP binding"/>
    <property type="evidence" value="ECO:0007669"/>
    <property type="project" value="UniProtKB-KW"/>
</dbReference>
<protein>
    <recommendedName>
        <fullName evidence="6">Protein kinase domain-containing protein</fullName>
    </recommendedName>
</protein>
<dbReference type="PANTHER" id="PTHR11042:SF91">
    <property type="entry name" value="EUKARYOTIC TRANSLATION INITIATION FACTOR 2-ALPHA KINASE"/>
    <property type="match status" value="1"/>
</dbReference>
<dbReference type="InterPro" id="IPR011009">
    <property type="entry name" value="Kinase-like_dom_sf"/>
</dbReference>
<gene>
    <name evidence="7" type="ORF">PENTCL1PPCAC_8539</name>
</gene>